<dbReference type="Proteomes" id="UP000433181">
    <property type="component" value="Unassembled WGS sequence"/>
</dbReference>
<reference evidence="2 3" key="1">
    <citation type="submission" date="2019-08" db="EMBL/GenBank/DDBJ databases">
        <title>In-depth cultivation of the pig gut microbiome towards novel bacterial diversity and tailored functional studies.</title>
        <authorList>
            <person name="Wylensek D."/>
            <person name="Hitch T.C.A."/>
            <person name="Clavel T."/>
        </authorList>
    </citation>
    <scope>NUCLEOTIDE SEQUENCE [LARGE SCALE GENOMIC DNA]</scope>
    <source>
        <strain evidence="2 3">WCA-693-APC-5D-A</strain>
    </source>
</reference>
<comment type="caution">
    <text evidence="2">The sequence shown here is derived from an EMBL/GenBank/DDBJ whole genome shotgun (WGS) entry which is preliminary data.</text>
</comment>
<name>A0A6I2ULK1_9FIRM</name>
<dbReference type="AlphaFoldDB" id="A0A6I2ULK1"/>
<keyword evidence="1" id="KW-1133">Transmembrane helix</keyword>
<evidence type="ECO:0000313" key="2">
    <source>
        <dbReference type="EMBL" id="MSU10031.1"/>
    </source>
</evidence>
<evidence type="ECO:0000256" key="1">
    <source>
        <dbReference type="SAM" id="Phobius"/>
    </source>
</evidence>
<keyword evidence="1" id="KW-0812">Transmembrane</keyword>
<gene>
    <name evidence="2" type="ORF">FYJ84_13785</name>
</gene>
<feature type="transmembrane region" description="Helical" evidence="1">
    <location>
        <begin position="330"/>
        <end position="355"/>
    </location>
</feature>
<dbReference type="GeneID" id="96779999"/>
<evidence type="ECO:0000313" key="3">
    <source>
        <dbReference type="Proteomes" id="UP000433181"/>
    </source>
</evidence>
<dbReference type="EMBL" id="VUNR01000047">
    <property type="protein sequence ID" value="MSU10031.1"/>
    <property type="molecule type" value="Genomic_DNA"/>
</dbReference>
<organism evidence="2 3">
    <name type="scientific">Anaerovibrio slackiae</name>
    <dbReference type="NCBI Taxonomy" id="2652309"/>
    <lineage>
        <taxon>Bacteria</taxon>
        <taxon>Bacillati</taxon>
        <taxon>Bacillota</taxon>
        <taxon>Negativicutes</taxon>
        <taxon>Selenomonadales</taxon>
        <taxon>Selenomonadaceae</taxon>
        <taxon>Anaerovibrio</taxon>
    </lineage>
</organism>
<protein>
    <submittedName>
        <fullName evidence="2">Uncharacterized protein</fullName>
    </submittedName>
</protein>
<accession>A0A6I2ULK1</accession>
<keyword evidence="1" id="KW-0472">Membrane</keyword>
<proteinExistence type="predicted"/>
<sequence>MIGVFLRPDCTQVIVGEKKKKRIHITDYKVIKQNYLKALEMDAISAVEAWRYFFLDVQSVTGRDNDEIFIVLPDYVFSLLDCFYSSSHDQTRDTVAQRLQQSINNYYYSVPIITSPEPQKPMETVSVIERQIVDIFAEAADQAKVHLVSIEAASVAFLRSRCEYNQEQLILFSFDSKATLVGFSHNGGIFKMDNDDMSAHELSLLTAEEAEMTIHEAMSAFELSAEKTFEYLNQDLPYVVIGSSLAEKYEIIHQRAAQKIAVNDRLISGKLPYDNEYGWYCAMGTLLQWADFGADALEECIESYVQVLPGNVLPEEVQNKSKKFYRLERFFSFSRIAMILMGIISFAELAVILLFSATQIPEGLQEDYASGQESIANIERELSIIGAEQKEDQQILEAYSAVMSVKPPEIGYVSFEAGSDTKPNAAEWVKIKMLAADPLKFQAYINDLSGLGMFSSVAIPQMTTDNASGAKVANLVLGRKGDAR</sequence>
<dbReference type="RefSeq" id="WP_154408196.1">
    <property type="nucleotide sequence ID" value="NZ_VUNR01000047.1"/>
</dbReference>
<keyword evidence="3" id="KW-1185">Reference proteome</keyword>